<sequence length="169" mass="19128">MFDIYGRIMAEQVMEISAEDGPPFTPKPLHVASRVEDMDVNGEDFDEEYVADSNESGSSEDDDEEEFVLEISVEASRWYLLPAPHPILALLSVPSLDVHRVGRVHMCLAPTMSQDHQKLDNRLICRVTLPLIQSSPSVSVSMLQGATKQSYHFKFSYRKVWMEKQKAIA</sequence>
<proteinExistence type="predicted"/>
<gene>
    <name evidence="1" type="ORF">Ahy_A07g033014</name>
</gene>
<dbReference type="AlphaFoldDB" id="A0A445C818"/>
<accession>A0A445C818</accession>
<dbReference type="Proteomes" id="UP000289738">
    <property type="component" value="Chromosome A07"/>
</dbReference>
<evidence type="ECO:0000313" key="1">
    <source>
        <dbReference type="EMBL" id="RYR47084.1"/>
    </source>
</evidence>
<comment type="caution">
    <text evidence="1">The sequence shown here is derived from an EMBL/GenBank/DDBJ whole genome shotgun (WGS) entry which is preliminary data.</text>
</comment>
<dbReference type="EMBL" id="SDMP01000007">
    <property type="protein sequence ID" value="RYR47084.1"/>
    <property type="molecule type" value="Genomic_DNA"/>
</dbReference>
<evidence type="ECO:0000313" key="2">
    <source>
        <dbReference type="Proteomes" id="UP000289738"/>
    </source>
</evidence>
<protein>
    <submittedName>
        <fullName evidence="1">Uncharacterized protein</fullName>
    </submittedName>
</protein>
<reference evidence="1 2" key="1">
    <citation type="submission" date="2019-01" db="EMBL/GenBank/DDBJ databases">
        <title>Sequencing of cultivated peanut Arachis hypogaea provides insights into genome evolution and oil improvement.</title>
        <authorList>
            <person name="Chen X."/>
        </authorList>
    </citation>
    <scope>NUCLEOTIDE SEQUENCE [LARGE SCALE GENOMIC DNA]</scope>
    <source>
        <strain evidence="2">cv. Fuhuasheng</strain>
        <tissue evidence="1">Leaves</tissue>
    </source>
</reference>
<keyword evidence="2" id="KW-1185">Reference proteome</keyword>
<organism evidence="1 2">
    <name type="scientific">Arachis hypogaea</name>
    <name type="common">Peanut</name>
    <dbReference type="NCBI Taxonomy" id="3818"/>
    <lineage>
        <taxon>Eukaryota</taxon>
        <taxon>Viridiplantae</taxon>
        <taxon>Streptophyta</taxon>
        <taxon>Embryophyta</taxon>
        <taxon>Tracheophyta</taxon>
        <taxon>Spermatophyta</taxon>
        <taxon>Magnoliopsida</taxon>
        <taxon>eudicotyledons</taxon>
        <taxon>Gunneridae</taxon>
        <taxon>Pentapetalae</taxon>
        <taxon>rosids</taxon>
        <taxon>fabids</taxon>
        <taxon>Fabales</taxon>
        <taxon>Fabaceae</taxon>
        <taxon>Papilionoideae</taxon>
        <taxon>50 kb inversion clade</taxon>
        <taxon>dalbergioids sensu lato</taxon>
        <taxon>Dalbergieae</taxon>
        <taxon>Pterocarpus clade</taxon>
        <taxon>Arachis</taxon>
    </lineage>
</organism>
<name>A0A445C818_ARAHY</name>